<proteinExistence type="predicted"/>
<gene>
    <name evidence="2" type="ORF">DFP72DRAFT_456179</name>
</gene>
<feature type="compositionally biased region" description="Basic and acidic residues" evidence="1">
    <location>
        <begin position="127"/>
        <end position="139"/>
    </location>
</feature>
<feature type="compositionally biased region" description="Polar residues" evidence="1">
    <location>
        <begin position="14"/>
        <end position="27"/>
    </location>
</feature>
<evidence type="ECO:0000256" key="1">
    <source>
        <dbReference type="SAM" id="MobiDB-lite"/>
    </source>
</evidence>
<feature type="compositionally biased region" description="Basic and acidic residues" evidence="1">
    <location>
        <begin position="196"/>
        <end position="212"/>
    </location>
</feature>
<feature type="compositionally biased region" description="Basic residues" evidence="1">
    <location>
        <begin position="283"/>
        <end position="295"/>
    </location>
</feature>
<evidence type="ECO:0000313" key="3">
    <source>
        <dbReference type="Proteomes" id="UP000521943"/>
    </source>
</evidence>
<feature type="compositionally biased region" description="Basic and acidic residues" evidence="1">
    <location>
        <begin position="1"/>
        <end position="13"/>
    </location>
</feature>
<organism evidence="2 3">
    <name type="scientific">Ephemerocybe angulata</name>
    <dbReference type="NCBI Taxonomy" id="980116"/>
    <lineage>
        <taxon>Eukaryota</taxon>
        <taxon>Fungi</taxon>
        <taxon>Dikarya</taxon>
        <taxon>Basidiomycota</taxon>
        <taxon>Agaricomycotina</taxon>
        <taxon>Agaricomycetes</taxon>
        <taxon>Agaricomycetidae</taxon>
        <taxon>Agaricales</taxon>
        <taxon>Agaricineae</taxon>
        <taxon>Psathyrellaceae</taxon>
        <taxon>Ephemerocybe</taxon>
    </lineage>
</organism>
<feature type="region of interest" description="Disordered" evidence="1">
    <location>
        <begin position="225"/>
        <end position="256"/>
    </location>
</feature>
<feature type="region of interest" description="Disordered" evidence="1">
    <location>
        <begin position="1"/>
        <end position="37"/>
    </location>
</feature>
<feature type="region of interest" description="Disordered" evidence="1">
    <location>
        <begin position="53"/>
        <end position="156"/>
    </location>
</feature>
<dbReference type="EMBL" id="JACGCI010000045">
    <property type="protein sequence ID" value="KAF6752168.1"/>
    <property type="molecule type" value="Genomic_DNA"/>
</dbReference>
<reference evidence="2 3" key="1">
    <citation type="submission" date="2020-07" db="EMBL/GenBank/DDBJ databases">
        <title>Comparative genomics of pyrophilous fungi reveals a link between fire events and developmental genes.</title>
        <authorList>
            <consortium name="DOE Joint Genome Institute"/>
            <person name="Steindorff A.S."/>
            <person name="Carver A."/>
            <person name="Calhoun S."/>
            <person name="Stillman K."/>
            <person name="Liu H."/>
            <person name="Lipzen A."/>
            <person name="Pangilinan J."/>
            <person name="Labutti K."/>
            <person name="Bruns T.D."/>
            <person name="Grigoriev I.V."/>
        </authorList>
    </citation>
    <scope>NUCLEOTIDE SEQUENCE [LARGE SCALE GENOMIC DNA]</scope>
    <source>
        <strain evidence="2 3">CBS 144469</strain>
    </source>
</reference>
<accession>A0A8H6HUN6</accession>
<dbReference type="AlphaFoldDB" id="A0A8H6HUN6"/>
<dbReference type="Proteomes" id="UP000521943">
    <property type="component" value="Unassembled WGS sequence"/>
</dbReference>
<keyword evidence="3" id="KW-1185">Reference proteome</keyword>
<feature type="compositionally biased region" description="Low complexity" evidence="1">
    <location>
        <begin position="144"/>
        <end position="156"/>
    </location>
</feature>
<feature type="region of interest" description="Disordered" evidence="1">
    <location>
        <begin position="283"/>
        <end position="308"/>
    </location>
</feature>
<evidence type="ECO:0000313" key="2">
    <source>
        <dbReference type="EMBL" id="KAF6752168.1"/>
    </source>
</evidence>
<protein>
    <submittedName>
        <fullName evidence="2">Uncharacterized protein</fullName>
    </submittedName>
</protein>
<sequence>MDDHRDHQDRDSNNHGSTNKKPPSNLTLAGPKAEVDTYEGSEFHIRFRQLVKTPIPPPISGMQSANNTRGLVGSASASDAPNSGRSATDAIGSVKAKSKAVENPKFNFRAPPFDTKEFGFGNKKRKRDEDERGGLRDGKSNGASDSRGGSGSKTSSAAAQFLTEVLPGFIPAKLARSNGAVRTEEGRESGGGGNQTDDREGHSTRRRKTDSVKVEHAIIDLSSEVTKRPKVEQTDDGNALGVKDVDHDGMHWSHPNPKTVYAHEQQQIWIEYLNRLSELKLRRKPRRKRQLRSGRKTQLTLRNGGKLR</sequence>
<feature type="compositionally biased region" description="Polar residues" evidence="1">
    <location>
        <begin position="61"/>
        <end position="86"/>
    </location>
</feature>
<comment type="caution">
    <text evidence="2">The sequence shown here is derived from an EMBL/GenBank/DDBJ whole genome shotgun (WGS) entry which is preliminary data.</text>
</comment>
<name>A0A8H6HUN6_9AGAR</name>
<feature type="region of interest" description="Disordered" evidence="1">
    <location>
        <begin position="168"/>
        <end position="212"/>
    </location>
</feature>